<name>A0A8J4DCP3_9CHLO</name>
<dbReference type="Pfam" id="PF09366">
    <property type="entry name" value="DUF1997"/>
    <property type="match status" value="1"/>
</dbReference>
<reference evidence="2" key="1">
    <citation type="journal article" date="2021" name="Proc. Natl. Acad. Sci. U.S.A.">
        <title>Three genomes in the algal genus Volvox reveal the fate of a haploid sex-determining region after a transition to homothallism.</title>
        <authorList>
            <person name="Yamamoto K."/>
            <person name="Hamaji T."/>
            <person name="Kawai-Toyooka H."/>
            <person name="Matsuzaki R."/>
            <person name="Takahashi F."/>
            <person name="Nishimura Y."/>
            <person name="Kawachi M."/>
            <person name="Noguchi H."/>
            <person name="Minakuchi Y."/>
            <person name="Umen J.G."/>
            <person name="Toyoda A."/>
            <person name="Nozaki H."/>
        </authorList>
    </citation>
    <scope>NUCLEOTIDE SEQUENCE</scope>
    <source>
        <strain evidence="2">NIES-3785</strain>
    </source>
</reference>
<proteinExistence type="predicted"/>
<evidence type="ECO:0000313" key="2">
    <source>
        <dbReference type="EMBL" id="GIM00196.1"/>
    </source>
</evidence>
<feature type="region of interest" description="Disordered" evidence="1">
    <location>
        <begin position="388"/>
        <end position="454"/>
    </location>
</feature>
<dbReference type="AlphaFoldDB" id="A0A8J4DCP3"/>
<evidence type="ECO:0000313" key="3">
    <source>
        <dbReference type="Proteomes" id="UP000722791"/>
    </source>
</evidence>
<accession>A0A8J4DCP3</accession>
<evidence type="ECO:0000256" key="1">
    <source>
        <dbReference type="SAM" id="MobiDB-lite"/>
    </source>
</evidence>
<feature type="region of interest" description="Disordered" evidence="1">
    <location>
        <begin position="942"/>
        <end position="964"/>
    </location>
</feature>
<feature type="region of interest" description="Disordered" evidence="1">
    <location>
        <begin position="767"/>
        <end position="844"/>
    </location>
</feature>
<dbReference type="PANTHER" id="PTHR34131:SF3">
    <property type="entry name" value="(RAP ANNOTATION RELEASE2) GALACTOSE-BINDING LIKE DOMAIN CONTAINING PROTEIN"/>
    <property type="match status" value="1"/>
</dbReference>
<feature type="region of interest" description="Disordered" evidence="1">
    <location>
        <begin position="221"/>
        <end position="316"/>
    </location>
</feature>
<feature type="compositionally biased region" description="Low complexity" evidence="1">
    <location>
        <begin position="827"/>
        <end position="836"/>
    </location>
</feature>
<protein>
    <submittedName>
        <fullName evidence="2">Uncharacterized protein</fullName>
    </submittedName>
</protein>
<feature type="region of interest" description="Disordered" evidence="1">
    <location>
        <begin position="663"/>
        <end position="692"/>
    </location>
</feature>
<gene>
    <name evidence="2" type="ORF">Vretimale_5359</name>
</gene>
<dbReference type="PANTHER" id="PTHR34131">
    <property type="entry name" value="(RAP ANNOTATION RELEASE2) GALACTOSE-BINDING LIKE DOMAIN CONTAINING PROTEIN"/>
    <property type="match status" value="1"/>
</dbReference>
<dbReference type="InterPro" id="IPR018971">
    <property type="entry name" value="DUF1997"/>
</dbReference>
<dbReference type="Proteomes" id="UP000722791">
    <property type="component" value="Unassembled WGS sequence"/>
</dbReference>
<feature type="compositionally biased region" description="Low complexity" evidence="1">
    <location>
        <begin position="230"/>
        <end position="247"/>
    </location>
</feature>
<feature type="compositionally biased region" description="Low complexity" evidence="1">
    <location>
        <begin position="942"/>
        <end position="958"/>
    </location>
</feature>
<feature type="compositionally biased region" description="Low complexity" evidence="1">
    <location>
        <begin position="797"/>
        <end position="808"/>
    </location>
</feature>
<feature type="compositionally biased region" description="Polar residues" evidence="1">
    <location>
        <begin position="421"/>
        <end position="435"/>
    </location>
</feature>
<feature type="region of interest" description="Disordered" evidence="1">
    <location>
        <begin position="62"/>
        <end position="82"/>
    </location>
</feature>
<organism evidence="2 3">
    <name type="scientific">Volvox reticuliferus</name>
    <dbReference type="NCBI Taxonomy" id="1737510"/>
    <lineage>
        <taxon>Eukaryota</taxon>
        <taxon>Viridiplantae</taxon>
        <taxon>Chlorophyta</taxon>
        <taxon>core chlorophytes</taxon>
        <taxon>Chlorophyceae</taxon>
        <taxon>CS clade</taxon>
        <taxon>Chlamydomonadales</taxon>
        <taxon>Volvocaceae</taxon>
        <taxon>Volvox</taxon>
    </lineage>
</organism>
<feature type="compositionally biased region" description="Polar residues" evidence="1">
    <location>
        <begin position="275"/>
        <end position="299"/>
    </location>
</feature>
<feature type="compositionally biased region" description="Basic and acidic residues" evidence="1">
    <location>
        <begin position="62"/>
        <end position="79"/>
    </location>
</feature>
<dbReference type="EMBL" id="BNCQ01000007">
    <property type="protein sequence ID" value="GIM00196.1"/>
    <property type="molecule type" value="Genomic_DNA"/>
</dbReference>
<sequence length="964" mass="96474">MAPKPVTRSARENINHITQSKFTTSKCCSRKAVIVHSRQRNFGTESLEHAIQLINKFIFEHEQRRQGRRSRPPEAKGATEVEVQPVSKPITFKASAKTEKLVKEPPGLSSSPRSLAAYLALPLDQYSLLDPGWISRSPAAPDVFVLRIPLFDLVGLELQPQITVRVFADSRNAQVHFHADQFKVGDPRFDADFKLAMKATLRNKPVPTIRPLRSIKRMWARAGAGGQSGGEAASSQGSQAAASAPRRGNGDERGSPVTCDDAEEEENGAPVIDVDSSSEGGRANSVSSTVGITDPSNSVVGEHGGSDSRASSKGAYEPSGIVDIGLEVSVPTPGARAAPVVPPHVTVVREDGEGKAAGMDSLSAAALNASAAGSNTELGSCRDGTILNNNTHSCGSSNSSRSTRSLNGRRTSVSFFDNGRVGSTCSNTGTTIGSLDSTTTAAAESGSVGGGGDDASVTRAWPAASYGAGHPAATITPSAAPAARANSSLSAISSTSLTAVETAAGTISAPSHPSAAAARPPPSAAGPALRQPVEAVVVATVVPPPVPAAAAAAAQTSPPNPSSLPFIEDSVLYVPASQWGRAHSGQAGSGASRAGPAVTVAAGTAVSASAVAASMAIPRTTLQNPAAVGTNAAVTAADHDPGSSALRSTPASGVGLIEVELSRTGRGGSGSGNTPAPGGIHTRSKAATPGEAGTVGVVSGTQALPSASSTATVVAKTTSPAVIDSTNCDDTSSIRQSSIAVAPVLVSDAVPHTASGGYSPIAAAITSESSTHPPGTAAAHDPSGAPRPSVAEKADSDGSGSRNGSSLGVLAADAGKPTPTPNQQDNGSAARLAGASGTSGGAATGADEGATALLVGSVDVAVTVMLPPALSAVPRPLLGMTGSIIARYAISSLLPSFLDLLVADYGRWSSGQTVAARAAPVGNLAAVAAANAAAMGAAVPGARASQGQQQQQQQLQQQHENRGQ</sequence>
<comment type="caution">
    <text evidence="2">The sequence shown here is derived from an EMBL/GenBank/DDBJ whole genome shotgun (WGS) entry which is preliminary data.</text>
</comment>
<feature type="compositionally biased region" description="Low complexity" evidence="1">
    <location>
        <begin position="436"/>
        <end position="446"/>
    </location>
</feature>
<feature type="compositionally biased region" description="Low complexity" evidence="1">
    <location>
        <begin position="388"/>
        <end position="412"/>
    </location>
</feature>